<evidence type="ECO:0000256" key="1">
    <source>
        <dbReference type="ARBA" id="ARBA00004141"/>
    </source>
</evidence>
<dbReference type="Gene3D" id="1.20.1250.20">
    <property type="entry name" value="MFS general substrate transporter like domains"/>
    <property type="match status" value="1"/>
</dbReference>
<evidence type="ECO:0000256" key="2">
    <source>
        <dbReference type="ARBA" id="ARBA00022692"/>
    </source>
</evidence>
<keyword evidence="2 6" id="KW-0812">Transmembrane</keyword>
<dbReference type="SUPFAM" id="SSF103473">
    <property type="entry name" value="MFS general substrate transporter"/>
    <property type="match status" value="1"/>
</dbReference>
<feature type="transmembrane region" description="Helical" evidence="6">
    <location>
        <begin position="391"/>
        <end position="409"/>
    </location>
</feature>
<protein>
    <submittedName>
        <fullName evidence="8">Organic cation transporter protein-like</fullName>
    </submittedName>
</protein>
<reference evidence="8" key="1">
    <citation type="submission" date="2025-08" db="UniProtKB">
        <authorList>
            <consortium name="RefSeq"/>
        </authorList>
    </citation>
    <scope>IDENTIFICATION</scope>
</reference>
<feature type="transmembrane region" description="Helical" evidence="6">
    <location>
        <begin position="182"/>
        <end position="201"/>
    </location>
</feature>
<keyword evidence="7" id="KW-1185">Reference proteome</keyword>
<name>A0ABM3LPW8_BICAN</name>
<gene>
    <name evidence="8" type="primary">LOC112044172</name>
</gene>
<evidence type="ECO:0000256" key="6">
    <source>
        <dbReference type="SAM" id="Phobius"/>
    </source>
</evidence>
<sequence>MSKEQNNSECGNNSEERENVKEKSNSEADNTMSRDDLLKTELGEFGWFQLRTVLLLTIPIMFSAIRNDYILSAASISHRCRIPECGENSKLDIYKPDWILNAIPTTKAGLSSCDRFAPSNLNDMNGSLAYCPASLFDQTEKVGSTELVGPKYRFIGVCLMSMYSLGQVMLGGVYWLIGYWRYATLVLCIPCLFMIVYYWLIPESVRWLLVKKKYAEARKIIENTARVNKKIISDKSMQKLLTPLETPVPELRERKSGVLRTVLHSPVLLRRVCTTPIWWVSGTFVYYGLSINSTGLSDSMYFNYMLTCAVEIPGSYAGSYLLHKVGRKPTLSSAFLFSALCNILFVFMPKGSVPALRLSVYLLGKVAVTVAMTSVYLYTAELYPTQYRHSLLAFSSMVGRLGAIVAPLTPVFNQYWHGTSSVMFGAMGLLAGALALTQPETLGTKLPDTLAEAEQLGRTEATLKDEPR</sequence>
<feature type="transmembrane region" description="Helical" evidence="6">
    <location>
        <begin position="415"/>
        <end position="436"/>
    </location>
</feature>
<feature type="transmembrane region" description="Helical" evidence="6">
    <location>
        <begin position="329"/>
        <end position="348"/>
    </location>
</feature>
<evidence type="ECO:0000313" key="8">
    <source>
        <dbReference type="RefSeq" id="XP_052741134.1"/>
    </source>
</evidence>
<dbReference type="InterPro" id="IPR036259">
    <property type="entry name" value="MFS_trans_sf"/>
</dbReference>
<keyword evidence="3 6" id="KW-1133">Transmembrane helix</keyword>
<evidence type="ECO:0000313" key="7">
    <source>
        <dbReference type="Proteomes" id="UP001652582"/>
    </source>
</evidence>
<comment type="subcellular location">
    <subcellularLocation>
        <location evidence="1">Membrane</location>
        <topology evidence="1">Multi-pass membrane protein</topology>
    </subcellularLocation>
</comment>
<proteinExistence type="predicted"/>
<dbReference type="RefSeq" id="XP_052741134.1">
    <property type="nucleotide sequence ID" value="XM_052885174.1"/>
</dbReference>
<feature type="compositionally biased region" description="Basic and acidic residues" evidence="5">
    <location>
        <begin position="14"/>
        <end position="32"/>
    </location>
</feature>
<feature type="region of interest" description="Disordered" evidence="5">
    <location>
        <begin position="1"/>
        <end position="32"/>
    </location>
</feature>
<keyword evidence="4 6" id="KW-0472">Membrane</keyword>
<organism evidence="7 8">
    <name type="scientific">Bicyclus anynana</name>
    <name type="common">Squinting bush brown butterfly</name>
    <dbReference type="NCBI Taxonomy" id="110368"/>
    <lineage>
        <taxon>Eukaryota</taxon>
        <taxon>Metazoa</taxon>
        <taxon>Ecdysozoa</taxon>
        <taxon>Arthropoda</taxon>
        <taxon>Hexapoda</taxon>
        <taxon>Insecta</taxon>
        <taxon>Pterygota</taxon>
        <taxon>Neoptera</taxon>
        <taxon>Endopterygota</taxon>
        <taxon>Lepidoptera</taxon>
        <taxon>Glossata</taxon>
        <taxon>Ditrysia</taxon>
        <taxon>Papilionoidea</taxon>
        <taxon>Nymphalidae</taxon>
        <taxon>Satyrinae</taxon>
        <taxon>Satyrini</taxon>
        <taxon>Mycalesina</taxon>
        <taxon>Bicyclus</taxon>
    </lineage>
</organism>
<feature type="compositionally biased region" description="Polar residues" evidence="5">
    <location>
        <begin position="1"/>
        <end position="13"/>
    </location>
</feature>
<accession>A0ABM3LPW8</accession>
<feature type="transmembrane region" description="Helical" evidence="6">
    <location>
        <begin position="268"/>
        <end position="289"/>
    </location>
</feature>
<feature type="transmembrane region" description="Helical" evidence="6">
    <location>
        <begin position="360"/>
        <end position="379"/>
    </location>
</feature>
<evidence type="ECO:0000256" key="5">
    <source>
        <dbReference type="SAM" id="MobiDB-lite"/>
    </source>
</evidence>
<dbReference type="PANTHER" id="PTHR24064">
    <property type="entry name" value="SOLUTE CARRIER FAMILY 22 MEMBER"/>
    <property type="match status" value="1"/>
</dbReference>
<evidence type="ECO:0000256" key="4">
    <source>
        <dbReference type="ARBA" id="ARBA00023136"/>
    </source>
</evidence>
<feature type="transmembrane region" description="Helical" evidence="6">
    <location>
        <begin position="154"/>
        <end position="176"/>
    </location>
</feature>
<feature type="transmembrane region" description="Helical" evidence="6">
    <location>
        <begin position="301"/>
        <end position="322"/>
    </location>
</feature>
<evidence type="ECO:0000256" key="3">
    <source>
        <dbReference type="ARBA" id="ARBA00022989"/>
    </source>
</evidence>
<dbReference type="GeneID" id="112044172"/>
<dbReference type="InterPro" id="IPR005828">
    <property type="entry name" value="MFS_sugar_transport-like"/>
</dbReference>
<dbReference type="Proteomes" id="UP001652582">
    <property type="component" value="Chromosome 13"/>
</dbReference>
<dbReference type="Pfam" id="PF00083">
    <property type="entry name" value="Sugar_tr"/>
    <property type="match status" value="1"/>
</dbReference>